<reference evidence="1 2" key="1">
    <citation type="submission" date="2014-05" db="EMBL/GenBank/DDBJ databases">
        <title>Complete genome sequence of Corynebacterium marinum DSM 44953.</title>
        <authorList>
            <person name="Schaffert L."/>
            <person name="Albersmeier A."/>
            <person name="Kalinowski J."/>
            <person name="Ruckert C."/>
        </authorList>
    </citation>
    <scope>NUCLEOTIDE SEQUENCE [LARGE SCALE GENOMIC DNA]</scope>
    <source>
        <strain evidence="1 2">DSM 44953</strain>
    </source>
</reference>
<dbReference type="OrthoDB" id="4407729at2"/>
<sequence>MTTETFLSPESLEVLRGLTGAQLRAYGTDLELDDGVGAFGAWLDTDRGAVELEFVEQVLDFPEGERVESVLEARPGGAEGDSYELTGTITQITRIQDRIAEINKLAEAVAWEWWRDSGLRLSLDSGQELLIHCASPVVIEVKMQAGPAGTLRPGVPGRVYQEGERRRYEYTNREVAL</sequence>
<gene>
    <name evidence="1" type="ORF">B840_00560</name>
</gene>
<proteinExistence type="predicted"/>
<evidence type="ECO:0000313" key="2">
    <source>
        <dbReference type="Proteomes" id="UP000031928"/>
    </source>
</evidence>
<dbReference type="HOGENOM" id="CLU_1515426_0_0_11"/>
<dbReference type="Proteomes" id="UP000031928">
    <property type="component" value="Chromosome"/>
</dbReference>
<name>A0A0B6TCS9_9CORY</name>
<accession>A0A0B6TCS9</accession>
<dbReference type="KEGG" id="cmq:B840_00560"/>
<dbReference type="EMBL" id="CP007790">
    <property type="protein sequence ID" value="AJK67752.1"/>
    <property type="molecule type" value="Genomic_DNA"/>
</dbReference>
<evidence type="ECO:0000313" key="1">
    <source>
        <dbReference type="EMBL" id="AJK67752.1"/>
    </source>
</evidence>
<dbReference type="RefSeq" id="WP_042620508.1">
    <property type="nucleotide sequence ID" value="NZ_CP007790.1"/>
</dbReference>
<keyword evidence="2" id="KW-1185">Reference proteome</keyword>
<dbReference type="AlphaFoldDB" id="A0A0B6TCS9"/>
<organism evidence="1 2">
    <name type="scientific">Corynebacterium marinum DSM 44953</name>
    <dbReference type="NCBI Taxonomy" id="1224162"/>
    <lineage>
        <taxon>Bacteria</taxon>
        <taxon>Bacillati</taxon>
        <taxon>Actinomycetota</taxon>
        <taxon>Actinomycetes</taxon>
        <taxon>Mycobacteriales</taxon>
        <taxon>Corynebacteriaceae</taxon>
        <taxon>Corynebacterium</taxon>
    </lineage>
</organism>
<protein>
    <submittedName>
        <fullName evidence="1">Uncharacterized protein</fullName>
    </submittedName>
</protein>